<dbReference type="GO" id="GO:0004301">
    <property type="term" value="F:epoxide hydrolase activity"/>
    <property type="evidence" value="ECO:0007669"/>
    <property type="project" value="TreeGrafter"/>
</dbReference>
<keyword evidence="3" id="KW-0378">Hydrolase</keyword>
<dbReference type="GO" id="GO:0097176">
    <property type="term" value="P:epoxide metabolic process"/>
    <property type="evidence" value="ECO:0007669"/>
    <property type="project" value="TreeGrafter"/>
</dbReference>
<dbReference type="Proteomes" id="UP000184440">
    <property type="component" value="Unassembled WGS sequence"/>
</dbReference>
<sequence length="359" mass="39883">MTIHVPDAELEDLRQRIRATRWPEPSPAPGWTQGFPLDQLRELCDYWADEYDWRATESRLNAVPQFRTTVKGLEIHFLHARSPHEHAFPLILTHGWPGSVLEYLDLIGPLTDHGFDVVLPSLPGYGFSGKPTEPGWGVERTAEAWAQLMRELGYDRYGAAGSDWGTSVSSALGVLDPEHVAGIHLVPPLAGPDPDQQLTDAERVALAELSQVGSAYSEVHRTVPQTIGYALVDSPVGLCAWMAEKLRSWADVALTHDQILDQVTLYWLTRSAASSARLYAESIAVVADRISGARADQVTVPTGASIFPAEVPRPSRRWAQRRYPDLRYWAEHDRGGHFAALEVPDLLVGDLRAFFSQVR</sequence>
<keyword evidence="2" id="KW-0058">Aromatic hydrocarbons catabolism</keyword>
<feature type="active site" description="Proton donor" evidence="4">
    <location>
        <position position="279"/>
    </location>
</feature>
<dbReference type="PIRSF" id="PIRSF001112">
    <property type="entry name" value="Epoxide_hydrolase"/>
    <property type="match status" value="1"/>
</dbReference>
<name>A0A1M7NR12_9ACTN</name>
<dbReference type="PANTHER" id="PTHR21661:SF35">
    <property type="entry name" value="EPOXIDE HYDROLASE"/>
    <property type="match status" value="1"/>
</dbReference>
<dbReference type="OrthoDB" id="4654311at2"/>
<dbReference type="InterPro" id="IPR010497">
    <property type="entry name" value="Epoxide_hydro_N"/>
</dbReference>
<evidence type="ECO:0000256" key="2">
    <source>
        <dbReference type="ARBA" id="ARBA00022797"/>
    </source>
</evidence>
<evidence type="ECO:0000256" key="1">
    <source>
        <dbReference type="ARBA" id="ARBA00010088"/>
    </source>
</evidence>
<evidence type="ECO:0000259" key="5">
    <source>
        <dbReference type="Pfam" id="PF06441"/>
    </source>
</evidence>
<dbReference type="InterPro" id="IPR000639">
    <property type="entry name" value="Epox_hydrolase-like"/>
</dbReference>
<accession>A0A1M7NR12</accession>
<organism evidence="6 7">
    <name type="scientific">Cryptosporangium aurantiacum</name>
    <dbReference type="NCBI Taxonomy" id="134849"/>
    <lineage>
        <taxon>Bacteria</taxon>
        <taxon>Bacillati</taxon>
        <taxon>Actinomycetota</taxon>
        <taxon>Actinomycetes</taxon>
        <taxon>Cryptosporangiales</taxon>
        <taxon>Cryptosporangiaceae</taxon>
        <taxon>Cryptosporangium</taxon>
    </lineage>
</organism>
<comment type="similarity">
    <text evidence="1">Belongs to the peptidase S33 family.</text>
</comment>
<feature type="active site" description="Proton acceptor" evidence="4">
    <location>
        <position position="337"/>
    </location>
</feature>
<keyword evidence="7" id="KW-1185">Reference proteome</keyword>
<reference evidence="6 7" key="1">
    <citation type="submission" date="2016-11" db="EMBL/GenBank/DDBJ databases">
        <authorList>
            <person name="Jaros S."/>
            <person name="Januszkiewicz K."/>
            <person name="Wedrychowicz H."/>
        </authorList>
    </citation>
    <scope>NUCLEOTIDE SEQUENCE [LARGE SCALE GENOMIC DNA]</scope>
    <source>
        <strain evidence="6 7">DSM 46144</strain>
    </source>
</reference>
<dbReference type="Gene3D" id="3.40.50.1820">
    <property type="entry name" value="alpha/beta hydrolase"/>
    <property type="match status" value="1"/>
</dbReference>
<feature type="domain" description="Epoxide hydrolase N-terminal" evidence="5">
    <location>
        <begin position="2"/>
        <end position="103"/>
    </location>
</feature>
<dbReference type="SUPFAM" id="SSF53474">
    <property type="entry name" value="alpha/beta-Hydrolases"/>
    <property type="match status" value="1"/>
</dbReference>
<gene>
    <name evidence="6" type="ORF">SAMN05443668_102774</name>
</gene>
<dbReference type="InterPro" id="IPR029058">
    <property type="entry name" value="AB_hydrolase_fold"/>
</dbReference>
<dbReference type="Pfam" id="PF06441">
    <property type="entry name" value="EHN"/>
    <property type="match status" value="1"/>
</dbReference>
<feature type="active site" description="Nucleophile" evidence="4">
    <location>
        <position position="163"/>
    </location>
</feature>
<dbReference type="InterPro" id="IPR016292">
    <property type="entry name" value="Epoxide_hydrolase"/>
</dbReference>
<dbReference type="PRINTS" id="PR00412">
    <property type="entry name" value="EPOXHYDRLASE"/>
</dbReference>
<dbReference type="STRING" id="134849.SAMN05443668_102774"/>
<evidence type="ECO:0000313" key="6">
    <source>
        <dbReference type="EMBL" id="SHN06052.1"/>
    </source>
</evidence>
<evidence type="ECO:0000313" key="7">
    <source>
        <dbReference type="Proteomes" id="UP000184440"/>
    </source>
</evidence>
<dbReference type="EMBL" id="FRCS01000002">
    <property type="protein sequence ID" value="SHN06052.1"/>
    <property type="molecule type" value="Genomic_DNA"/>
</dbReference>
<protein>
    <submittedName>
        <fullName evidence="6">Pimeloyl-ACP methyl ester carboxylesterase</fullName>
    </submittedName>
</protein>
<evidence type="ECO:0000256" key="4">
    <source>
        <dbReference type="PIRSR" id="PIRSR001112-1"/>
    </source>
</evidence>
<proteinExistence type="inferred from homology"/>
<dbReference type="AlphaFoldDB" id="A0A1M7NR12"/>
<dbReference type="PANTHER" id="PTHR21661">
    <property type="entry name" value="EPOXIDE HYDROLASE 1-RELATED"/>
    <property type="match status" value="1"/>
</dbReference>
<evidence type="ECO:0000256" key="3">
    <source>
        <dbReference type="ARBA" id="ARBA00022801"/>
    </source>
</evidence>
<dbReference type="RefSeq" id="WP_073254960.1">
    <property type="nucleotide sequence ID" value="NZ_FRCS01000002.1"/>
</dbReference>